<dbReference type="PANTHER" id="PTHR33164">
    <property type="entry name" value="TRANSCRIPTIONAL REGULATOR, MARR FAMILY"/>
    <property type="match status" value="1"/>
</dbReference>
<dbReference type="PANTHER" id="PTHR33164:SF57">
    <property type="entry name" value="MARR-FAMILY TRANSCRIPTIONAL REGULATOR"/>
    <property type="match status" value="1"/>
</dbReference>
<dbReference type="InterPro" id="IPR039422">
    <property type="entry name" value="MarR/SlyA-like"/>
</dbReference>
<reference evidence="2" key="1">
    <citation type="submission" date="2021-01" db="EMBL/GenBank/DDBJ databases">
        <title>Whole genome shotgun sequence of Spirilliplanes yamanashiensis NBRC 15828.</title>
        <authorList>
            <person name="Komaki H."/>
            <person name="Tamura T."/>
        </authorList>
    </citation>
    <scope>NUCLEOTIDE SEQUENCE</scope>
    <source>
        <strain evidence="2">NBRC 15828</strain>
    </source>
</reference>
<dbReference type="SUPFAM" id="SSF46785">
    <property type="entry name" value="Winged helix' DNA-binding domain"/>
    <property type="match status" value="1"/>
</dbReference>
<sequence>MDDAVERLTTELIRHLRLTTRAKAALIGAEPGSADPSALLLLPPLVHTGPLRVTDLAELKQADPSTVSRQAAQLVKAGLARREPDPADGRASRLAATPAGEAACARLVGRRRALIGAALADWPAEAVAAFAAQFEQFNTAMEQLLRTGGPTPPADDRENP</sequence>
<dbReference type="InterPro" id="IPR000835">
    <property type="entry name" value="HTH_MarR-typ"/>
</dbReference>
<name>A0A8J4DLY6_9ACTN</name>
<evidence type="ECO:0000259" key="1">
    <source>
        <dbReference type="PROSITE" id="PS50995"/>
    </source>
</evidence>
<dbReference type="PROSITE" id="PS50995">
    <property type="entry name" value="HTH_MARR_2"/>
    <property type="match status" value="1"/>
</dbReference>
<dbReference type="GO" id="GO:0003700">
    <property type="term" value="F:DNA-binding transcription factor activity"/>
    <property type="evidence" value="ECO:0007669"/>
    <property type="project" value="InterPro"/>
</dbReference>
<accession>A0A8J4DLY6</accession>
<dbReference type="Pfam" id="PF01047">
    <property type="entry name" value="MarR"/>
    <property type="match status" value="1"/>
</dbReference>
<evidence type="ECO:0000313" key="3">
    <source>
        <dbReference type="Proteomes" id="UP000652013"/>
    </source>
</evidence>
<dbReference type="SMART" id="SM00347">
    <property type="entry name" value="HTH_MARR"/>
    <property type="match status" value="1"/>
</dbReference>
<dbReference type="RefSeq" id="WP_203941055.1">
    <property type="nucleotide sequence ID" value="NZ_BAAAGJ010000003.1"/>
</dbReference>
<dbReference type="GO" id="GO:0006950">
    <property type="term" value="P:response to stress"/>
    <property type="evidence" value="ECO:0007669"/>
    <property type="project" value="TreeGrafter"/>
</dbReference>
<dbReference type="InterPro" id="IPR036390">
    <property type="entry name" value="WH_DNA-bd_sf"/>
</dbReference>
<dbReference type="CDD" id="cd00090">
    <property type="entry name" value="HTH_ARSR"/>
    <property type="match status" value="1"/>
</dbReference>
<comment type="caution">
    <text evidence="2">The sequence shown here is derived from an EMBL/GenBank/DDBJ whole genome shotgun (WGS) entry which is preliminary data.</text>
</comment>
<evidence type="ECO:0000313" key="2">
    <source>
        <dbReference type="EMBL" id="GIJ05878.1"/>
    </source>
</evidence>
<keyword evidence="3" id="KW-1185">Reference proteome</keyword>
<dbReference type="EMBL" id="BOOY01000036">
    <property type="protein sequence ID" value="GIJ05878.1"/>
    <property type="molecule type" value="Genomic_DNA"/>
</dbReference>
<dbReference type="Proteomes" id="UP000652013">
    <property type="component" value="Unassembled WGS sequence"/>
</dbReference>
<dbReference type="Gene3D" id="1.10.10.10">
    <property type="entry name" value="Winged helix-like DNA-binding domain superfamily/Winged helix DNA-binding domain"/>
    <property type="match status" value="1"/>
</dbReference>
<proteinExistence type="predicted"/>
<protein>
    <submittedName>
        <fullName evidence="2">Transcriptional regulator</fullName>
    </submittedName>
</protein>
<organism evidence="2 3">
    <name type="scientific">Spirilliplanes yamanashiensis</name>
    <dbReference type="NCBI Taxonomy" id="42233"/>
    <lineage>
        <taxon>Bacteria</taxon>
        <taxon>Bacillati</taxon>
        <taxon>Actinomycetota</taxon>
        <taxon>Actinomycetes</taxon>
        <taxon>Micromonosporales</taxon>
        <taxon>Micromonosporaceae</taxon>
        <taxon>Spirilliplanes</taxon>
    </lineage>
</organism>
<dbReference type="AlphaFoldDB" id="A0A8J4DLY6"/>
<feature type="domain" description="HTH marR-type" evidence="1">
    <location>
        <begin position="9"/>
        <end position="146"/>
    </location>
</feature>
<gene>
    <name evidence="2" type="ORF">Sya03_52300</name>
</gene>
<dbReference type="InterPro" id="IPR036388">
    <property type="entry name" value="WH-like_DNA-bd_sf"/>
</dbReference>
<dbReference type="InterPro" id="IPR011991">
    <property type="entry name" value="ArsR-like_HTH"/>
</dbReference>